<organism evidence="2 3">
    <name type="scientific">Streptomyces taklimakanensis</name>
    <dbReference type="NCBI Taxonomy" id="2569853"/>
    <lineage>
        <taxon>Bacteria</taxon>
        <taxon>Bacillati</taxon>
        <taxon>Actinomycetota</taxon>
        <taxon>Actinomycetes</taxon>
        <taxon>Kitasatosporales</taxon>
        <taxon>Streptomycetaceae</taxon>
        <taxon>Streptomyces</taxon>
    </lineage>
</organism>
<dbReference type="RefSeq" id="WP_155071819.1">
    <property type="nucleotide sequence ID" value="NZ_WIXO01000001.1"/>
</dbReference>
<dbReference type="EMBL" id="WIXO01000001">
    <property type="protein sequence ID" value="MTE20883.1"/>
    <property type="molecule type" value="Genomic_DNA"/>
</dbReference>
<evidence type="ECO:0000313" key="3">
    <source>
        <dbReference type="Proteomes" id="UP000473014"/>
    </source>
</evidence>
<proteinExistence type="predicted"/>
<accession>A0A6G2BFP6</accession>
<evidence type="ECO:0000313" key="2">
    <source>
        <dbReference type="EMBL" id="MTE20883.1"/>
    </source>
</evidence>
<evidence type="ECO:0008006" key="4">
    <source>
        <dbReference type="Google" id="ProtNLM"/>
    </source>
</evidence>
<dbReference type="OrthoDB" id="3398488at2"/>
<reference evidence="2 3" key="1">
    <citation type="submission" date="2019-11" db="EMBL/GenBank/DDBJ databases">
        <authorList>
            <person name="Yuan L."/>
        </authorList>
    </citation>
    <scope>NUCLEOTIDE SEQUENCE [LARGE SCALE GENOMIC DNA]</scope>
    <source>
        <strain evidence="2 3">TRM43335</strain>
    </source>
</reference>
<feature type="region of interest" description="Disordered" evidence="1">
    <location>
        <begin position="1"/>
        <end position="78"/>
    </location>
</feature>
<dbReference type="Proteomes" id="UP000473014">
    <property type="component" value="Unassembled WGS sequence"/>
</dbReference>
<name>A0A6G2BFP6_9ACTN</name>
<gene>
    <name evidence="2" type="ORF">F0L17_17520</name>
</gene>
<protein>
    <recommendedName>
        <fullName evidence="4">DUF5709 domain-containing protein</fullName>
    </recommendedName>
</protein>
<feature type="compositionally biased region" description="Acidic residues" evidence="1">
    <location>
        <begin position="1"/>
        <end position="18"/>
    </location>
</feature>
<dbReference type="AlphaFoldDB" id="A0A6G2BFP6"/>
<keyword evidence="3" id="KW-1185">Reference proteome</keyword>
<comment type="caution">
    <text evidence="2">The sequence shown here is derived from an EMBL/GenBank/DDBJ whole genome shotgun (WGS) entry which is preliminary data.</text>
</comment>
<evidence type="ECO:0000256" key="1">
    <source>
        <dbReference type="SAM" id="MobiDB-lite"/>
    </source>
</evidence>
<sequence length="78" mass="8591">MPVDPTDPETFDDFEDSENAPSTDRFGVEAPEADAAEQQADVLPRRDTPLLGSRSPEVDPADAAEQARVVELDEDDYR</sequence>